<feature type="non-terminal residue" evidence="2">
    <location>
        <position position="618"/>
    </location>
</feature>
<evidence type="ECO:0000256" key="1">
    <source>
        <dbReference type="SAM" id="MobiDB-lite"/>
    </source>
</evidence>
<gene>
    <name evidence="2" type="ORF">L227DRAFT_557217</name>
</gene>
<proteinExistence type="predicted"/>
<feature type="compositionally biased region" description="Polar residues" evidence="1">
    <location>
        <begin position="309"/>
        <end position="330"/>
    </location>
</feature>
<dbReference type="OrthoDB" id="3222453at2759"/>
<dbReference type="EMBL" id="ML122316">
    <property type="protein sequence ID" value="RPD53777.1"/>
    <property type="molecule type" value="Genomic_DNA"/>
</dbReference>
<feature type="compositionally biased region" description="Polar residues" evidence="1">
    <location>
        <begin position="509"/>
        <end position="535"/>
    </location>
</feature>
<dbReference type="Proteomes" id="UP000313359">
    <property type="component" value="Unassembled WGS sequence"/>
</dbReference>
<dbReference type="AlphaFoldDB" id="A0A5C2RTE4"/>
<feature type="region of interest" description="Disordered" evidence="1">
    <location>
        <begin position="507"/>
        <end position="583"/>
    </location>
</feature>
<feature type="compositionally biased region" description="Polar residues" evidence="1">
    <location>
        <begin position="544"/>
        <end position="560"/>
    </location>
</feature>
<feature type="region of interest" description="Disordered" evidence="1">
    <location>
        <begin position="286"/>
        <end position="330"/>
    </location>
</feature>
<name>A0A5C2RTE4_9APHY</name>
<evidence type="ECO:0000313" key="2">
    <source>
        <dbReference type="EMBL" id="RPD53777.1"/>
    </source>
</evidence>
<organism evidence="2 3">
    <name type="scientific">Lentinus tigrinus ALCF2SS1-6</name>
    <dbReference type="NCBI Taxonomy" id="1328759"/>
    <lineage>
        <taxon>Eukaryota</taxon>
        <taxon>Fungi</taxon>
        <taxon>Dikarya</taxon>
        <taxon>Basidiomycota</taxon>
        <taxon>Agaricomycotina</taxon>
        <taxon>Agaricomycetes</taxon>
        <taxon>Polyporales</taxon>
        <taxon>Polyporaceae</taxon>
        <taxon>Lentinus</taxon>
    </lineage>
</organism>
<accession>A0A5C2RTE4</accession>
<protein>
    <submittedName>
        <fullName evidence="2">Uncharacterized protein</fullName>
    </submittedName>
</protein>
<sequence length="618" mass="67371">MSFTSVHPAHDIYAQELWSLGQGHAMWGPEPSPAFGEVRLGDIGYLREGHFSFLFNCMLDAHDPVNKRGVPPDFTSFTPPDPNSIQFCPDKITQSELHSKNIRSLAVSVGASASEAMTLATAAAALRYQCTQTSGALLLLKDNAHKWFLDCDRHIKGYMAAHIEQWHDFATMRLGIDIQQEDIIFVSGCTKTSVWAEAAFHGMSSQGELVVSGGWPVPAVSGEFRVSLSHSADASVFSRTGPSHRVKIEKGIETVPSEDAGTADQCIFLNYHKAKKRKWRPLAVMKAAGPHDPGSSGDEDGSCALSGAGSPTASEASYNSSSTLSESGNGYNPFNPVDSLLDHILTNSDADIACASDTDLRALVPGVVLPQELQIALELLNVPIITGDYGTVDIQRSVCAGNALAEGSDDVHQMVSEDVRPIPDRSDAVPEKRLQDTMTLSGRHSRDREFETAVKPEMLVDEDAGSQGIPHRIEITALNRPMDHRSYNPSWHHSVQDPHLTPPPIATFNDHSPASSELSQGRNSIFSPITQSTPYLSDRASASMMDQTSPYTDQPSSSMRVQYVDNSAPRPSTVPPRSIRPTMMSTYVHPSQATYITYSDDSSTKVSDRVRRKCYNCR</sequence>
<reference evidence="2" key="1">
    <citation type="journal article" date="2018" name="Genome Biol. Evol.">
        <title>Genomics and development of Lentinus tigrinus, a white-rot wood-decaying mushroom with dimorphic fruiting bodies.</title>
        <authorList>
            <person name="Wu B."/>
            <person name="Xu Z."/>
            <person name="Knudson A."/>
            <person name="Carlson A."/>
            <person name="Chen N."/>
            <person name="Kovaka S."/>
            <person name="LaButti K."/>
            <person name="Lipzen A."/>
            <person name="Pennachio C."/>
            <person name="Riley R."/>
            <person name="Schakwitz W."/>
            <person name="Umezawa K."/>
            <person name="Ohm R.A."/>
            <person name="Grigoriev I.V."/>
            <person name="Nagy L.G."/>
            <person name="Gibbons J."/>
            <person name="Hibbett D."/>
        </authorList>
    </citation>
    <scope>NUCLEOTIDE SEQUENCE [LARGE SCALE GENOMIC DNA]</scope>
    <source>
        <strain evidence="2">ALCF2SS1-6</strain>
    </source>
</reference>
<evidence type="ECO:0000313" key="3">
    <source>
        <dbReference type="Proteomes" id="UP000313359"/>
    </source>
</evidence>
<keyword evidence="3" id="KW-1185">Reference proteome</keyword>